<evidence type="ECO:0000256" key="1">
    <source>
        <dbReference type="SAM" id="MobiDB-lite"/>
    </source>
</evidence>
<gene>
    <name evidence="2" type="ORF">BCR43DRAFT_485001</name>
</gene>
<protein>
    <submittedName>
        <fullName evidence="2">Uncharacterized protein</fullName>
    </submittedName>
</protein>
<name>A0A1X2HLN6_SYNRA</name>
<dbReference type="STRING" id="13706.A0A1X2HLN6"/>
<feature type="compositionally biased region" description="Pro residues" evidence="1">
    <location>
        <begin position="700"/>
        <end position="709"/>
    </location>
</feature>
<dbReference type="InParanoid" id="A0A1X2HLN6"/>
<organism evidence="2 3">
    <name type="scientific">Syncephalastrum racemosum</name>
    <name type="common">Filamentous fungus</name>
    <dbReference type="NCBI Taxonomy" id="13706"/>
    <lineage>
        <taxon>Eukaryota</taxon>
        <taxon>Fungi</taxon>
        <taxon>Fungi incertae sedis</taxon>
        <taxon>Mucoromycota</taxon>
        <taxon>Mucoromycotina</taxon>
        <taxon>Mucoromycetes</taxon>
        <taxon>Mucorales</taxon>
        <taxon>Syncephalastraceae</taxon>
        <taxon>Syncephalastrum</taxon>
    </lineage>
</organism>
<accession>A0A1X2HLN6</accession>
<dbReference type="InterPro" id="IPR013887">
    <property type="entry name" value="UPF0592"/>
</dbReference>
<dbReference type="Proteomes" id="UP000242180">
    <property type="component" value="Unassembled WGS sequence"/>
</dbReference>
<keyword evidence="3" id="KW-1185">Reference proteome</keyword>
<evidence type="ECO:0000313" key="2">
    <source>
        <dbReference type="EMBL" id="ORZ00315.1"/>
    </source>
</evidence>
<dbReference type="PANTHER" id="PTHR37988">
    <property type="entry name" value="UPF0592 MEMBRANE PROTEIN C7D4.03C"/>
    <property type="match status" value="1"/>
</dbReference>
<comment type="caution">
    <text evidence="2">The sequence shown here is derived from an EMBL/GenBank/DDBJ whole genome shotgun (WGS) entry which is preliminary data.</text>
</comment>
<feature type="region of interest" description="Disordered" evidence="1">
    <location>
        <begin position="688"/>
        <end position="716"/>
    </location>
</feature>
<evidence type="ECO:0000313" key="3">
    <source>
        <dbReference type="Proteomes" id="UP000242180"/>
    </source>
</evidence>
<dbReference type="PANTHER" id="PTHR37988:SF1">
    <property type="entry name" value="UPF0592 MEMBRANE PROTEIN C7D4.03C"/>
    <property type="match status" value="1"/>
</dbReference>
<dbReference type="OMA" id="WIRCIAR"/>
<dbReference type="EMBL" id="MCGN01000002">
    <property type="protein sequence ID" value="ORZ00315.1"/>
    <property type="molecule type" value="Genomic_DNA"/>
</dbReference>
<sequence>MENESSRYLIRLLGKFRKSPRRHTHILAKDLLPWLRGKPATSSSENTKKKWFPTIRSKKHPDNHNIQDNGLAPVLLQWWKALLDSLQYAIADCSVIYETLVEIVAREEFSEFDFIEEKCPPTGDLCNTGQQAIYQVLLAQTLQFAIRKVDGTATQPGTVIFCAHMLAICFFKIPGFAVWLLQALPVERRMLKRMAADLLEDSGASYISNASALEHLRNAVPAHLHLLMVYNRCNIPRIPVSRGNDRQYTFKCFNNERTVIKATKHFFSRWQTSDRALYILFYQRYHTYLQSYIAKIPKASLIPSIRQRNAILAASPAYLHLAAYMANRVSALLQKENPNADLLVSIGEPTSNNGSRTPLESYYSSVYQQQHTKPRSIDAATRRYAYCLAWCSFEVNGDLFQDMINVWIRCIARDVRWPDAKGIYCLIDFIDIFIGELQRNCKAPPNFFTHRLDLPFLLDTVQLVLHKSDSPIAHMRTLAFISNNFELLTPRPDLLDLMCNHILLQPFFFERLALHWHTGVQSYYLAILFWHIRPLWSKKPVKWLETGDGCDGRCCQEAWSRHIDDREEQGKRNRDQCALESHIKLETLFLSFQQQHQRIKSALIGLETRQQREDALRRIDHQEADSSCISIQSELRWFDPETDWSDGGSGRSSSSTIAAPAIAAEFDNCKRRRSSQSIRFSTLRRLSFVKQQQQQQEPSSPLPPSPPHSHPSTPLPEAATCEYYAAALTSRDSTRSPSLPDLHISRRSSHTLSLTSATFRSSSTTSVSSSSSDKPIPTHIRAVTEWQYAPTRQLYANKAIACLAAIGDEGKRTPKAPPLTVDWLVAWNQPRF</sequence>
<reference evidence="2 3" key="1">
    <citation type="submission" date="2016-07" db="EMBL/GenBank/DDBJ databases">
        <title>Pervasive Adenine N6-methylation of Active Genes in Fungi.</title>
        <authorList>
            <consortium name="DOE Joint Genome Institute"/>
            <person name="Mondo S.J."/>
            <person name="Dannebaum R.O."/>
            <person name="Kuo R.C."/>
            <person name="Labutti K."/>
            <person name="Haridas S."/>
            <person name="Kuo A."/>
            <person name="Salamov A."/>
            <person name="Ahrendt S.R."/>
            <person name="Lipzen A."/>
            <person name="Sullivan W."/>
            <person name="Andreopoulos W.B."/>
            <person name="Clum A."/>
            <person name="Lindquist E."/>
            <person name="Daum C."/>
            <person name="Ramamoorthy G.K."/>
            <person name="Gryganskyi A."/>
            <person name="Culley D."/>
            <person name="Magnuson J.K."/>
            <person name="James T.Y."/>
            <person name="O'Malley M.A."/>
            <person name="Stajich J.E."/>
            <person name="Spatafora J.W."/>
            <person name="Visel A."/>
            <person name="Grigoriev I.V."/>
        </authorList>
    </citation>
    <scope>NUCLEOTIDE SEQUENCE [LARGE SCALE GENOMIC DNA]</scope>
    <source>
        <strain evidence="2 3">NRRL 2496</strain>
    </source>
</reference>
<dbReference type="Pfam" id="PF08578">
    <property type="entry name" value="DUF1765"/>
    <property type="match status" value="1"/>
</dbReference>
<proteinExistence type="predicted"/>
<dbReference type="AlphaFoldDB" id="A0A1X2HLN6"/>
<dbReference type="OrthoDB" id="296767at2759"/>